<evidence type="ECO:0000313" key="8">
    <source>
        <dbReference type="EMBL" id="KAL1505490.1"/>
    </source>
</evidence>
<comment type="caution">
    <text evidence="8">The sequence shown here is derived from an EMBL/GenBank/DDBJ whole genome shotgun (WGS) entry which is preliminary data.</text>
</comment>
<dbReference type="PANTHER" id="PTHR11412">
    <property type="entry name" value="MACROGLOBULIN / COMPLEMENT"/>
    <property type="match status" value="1"/>
</dbReference>
<evidence type="ECO:0000256" key="1">
    <source>
        <dbReference type="ARBA" id="ARBA00022729"/>
    </source>
</evidence>
<dbReference type="InterPro" id="IPR013783">
    <property type="entry name" value="Ig-like_fold"/>
</dbReference>
<feature type="signal peptide" evidence="4">
    <location>
        <begin position="1"/>
        <end position="23"/>
    </location>
</feature>
<gene>
    <name evidence="8" type="ORF">ABEB36_005049</name>
</gene>
<dbReference type="PROSITE" id="PS51257">
    <property type="entry name" value="PROKAR_LIPOPROTEIN"/>
    <property type="match status" value="1"/>
</dbReference>
<dbReference type="SUPFAM" id="SSF49410">
    <property type="entry name" value="Alpha-macroglobulin receptor domain"/>
    <property type="match status" value="1"/>
</dbReference>
<dbReference type="Pfam" id="PF01835">
    <property type="entry name" value="MG2"/>
    <property type="match status" value="1"/>
</dbReference>
<dbReference type="InterPro" id="IPR050473">
    <property type="entry name" value="A2M/Complement_sys"/>
</dbReference>
<organism evidence="8 9">
    <name type="scientific">Hypothenemus hampei</name>
    <name type="common">Coffee berry borer</name>
    <dbReference type="NCBI Taxonomy" id="57062"/>
    <lineage>
        <taxon>Eukaryota</taxon>
        <taxon>Metazoa</taxon>
        <taxon>Ecdysozoa</taxon>
        <taxon>Arthropoda</taxon>
        <taxon>Hexapoda</taxon>
        <taxon>Insecta</taxon>
        <taxon>Pterygota</taxon>
        <taxon>Neoptera</taxon>
        <taxon>Endopterygota</taxon>
        <taxon>Coleoptera</taxon>
        <taxon>Polyphaga</taxon>
        <taxon>Cucujiformia</taxon>
        <taxon>Curculionidae</taxon>
        <taxon>Scolytinae</taxon>
        <taxon>Hypothenemus</taxon>
    </lineage>
</organism>
<dbReference type="SUPFAM" id="SSF48239">
    <property type="entry name" value="Terpenoid cyclases/Protein prenyltransferases"/>
    <property type="match status" value="1"/>
</dbReference>
<dbReference type="InterPro" id="IPR009048">
    <property type="entry name" value="A-macroglobulin_rcpt-bd"/>
</dbReference>
<keyword evidence="9" id="KW-1185">Reference proteome</keyword>
<dbReference type="InterPro" id="IPR002890">
    <property type="entry name" value="MG2"/>
</dbReference>
<dbReference type="Gene3D" id="2.60.40.690">
    <property type="entry name" value="Alpha-macroglobulin, receptor-binding domain"/>
    <property type="match status" value="1"/>
</dbReference>
<protein>
    <recommendedName>
        <fullName evidence="10">C3 and PZP-like alpha-2-macroglobulin domain-containing protein 8</fullName>
    </recommendedName>
</protein>
<dbReference type="InterPro" id="IPR011625">
    <property type="entry name" value="A2M_N_BRD"/>
</dbReference>
<keyword evidence="3" id="KW-1015">Disulfide bond</keyword>
<evidence type="ECO:0000313" key="9">
    <source>
        <dbReference type="Proteomes" id="UP001566132"/>
    </source>
</evidence>
<keyword evidence="1 4" id="KW-0732">Signal</keyword>
<feature type="domain" description="Alpha-macroglobulin receptor-binding" evidence="7">
    <location>
        <begin position="1389"/>
        <end position="1479"/>
    </location>
</feature>
<evidence type="ECO:0000256" key="3">
    <source>
        <dbReference type="ARBA" id="ARBA00023157"/>
    </source>
</evidence>
<dbReference type="EMBL" id="JBDJPC010000004">
    <property type="protein sequence ID" value="KAL1505490.1"/>
    <property type="molecule type" value="Genomic_DNA"/>
</dbReference>
<dbReference type="SMART" id="SM01360">
    <property type="entry name" value="A2M"/>
    <property type="match status" value="1"/>
</dbReference>
<dbReference type="Pfam" id="PF07703">
    <property type="entry name" value="A2M_BRD"/>
    <property type="match status" value="1"/>
</dbReference>
<feature type="domain" description="Alpha-2-macroglobulin" evidence="6">
    <location>
        <begin position="598"/>
        <end position="688"/>
    </location>
</feature>
<reference evidence="8 9" key="1">
    <citation type="submission" date="2024-05" db="EMBL/GenBank/DDBJ databases">
        <title>Genetic variation in Jamaican populations of the coffee berry borer (Hypothenemus hampei).</title>
        <authorList>
            <person name="Errbii M."/>
            <person name="Myrie A."/>
        </authorList>
    </citation>
    <scope>NUCLEOTIDE SEQUENCE [LARGE SCALE GENOMIC DNA]</scope>
    <source>
        <strain evidence="8">JA-Hopewell-2020-01-JO</strain>
        <tissue evidence="8">Whole body</tissue>
    </source>
</reference>
<evidence type="ECO:0008006" key="10">
    <source>
        <dbReference type="Google" id="ProtNLM"/>
    </source>
</evidence>
<dbReference type="Pfam" id="PF07677">
    <property type="entry name" value="A2M_recep"/>
    <property type="match status" value="1"/>
</dbReference>
<feature type="chain" id="PRO_5044763007" description="C3 and PZP-like alpha-2-macroglobulin domain-containing protein 8" evidence="4">
    <location>
        <begin position="24"/>
        <end position="1718"/>
    </location>
</feature>
<dbReference type="InterPro" id="IPR036595">
    <property type="entry name" value="A-macroglobulin_rcpt-bd_sf"/>
</dbReference>
<dbReference type="Pfam" id="PF07678">
    <property type="entry name" value="TED_complement"/>
    <property type="match status" value="1"/>
</dbReference>
<dbReference type="InterPro" id="IPR008930">
    <property type="entry name" value="Terpenoid_cyclase/PrenylTrfase"/>
</dbReference>
<dbReference type="InterPro" id="IPR011626">
    <property type="entry name" value="Alpha-macroglobulin_TED"/>
</dbReference>
<dbReference type="Gene3D" id="1.50.10.20">
    <property type="match status" value="1"/>
</dbReference>
<feature type="domain" description="Alpha-2-macroglobulin bait region" evidence="5">
    <location>
        <begin position="361"/>
        <end position="513"/>
    </location>
</feature>
<sequence length="1718" mass="191025">MQDHKAFLLTVLLLGCKFHVLLADECITGLSVVASELVVPGKTTAVFITLNNPSDPKQPLNVTLRLFNNGQSASDNYSPILAEVTQEIVGHGILPLEVPIDATGTCLLQTQINCTKPLKETFEDINHCDLQSSTEIRIVGPVREVIVRPSKHAYRPEESVNFWVLALDHDLQIASGSIGTVSVKDPQGTKVAIWDQVNLDEGVISYSLPLNPYALNGRWSIVVGVEQAEFVSTFEVTPSAGLDQSDVSVAEEHYVELKFGSEMRRRYKPGLPFSGKVEAMSTEKSVRVRVKVYDNATSIYSQDIEILNGEGTFVVPAILADSDVIHLQAELVSVESKEIESHYVLAREPIRKWNSSSDCYLLIEGVEHTLQPKEEAYVSILSTCPCERDIHYVITTDGRITHWAQKQNENSIVVTTTKQSLSSSTSSIESLDTGPSCKLNFSFVVQAVMAPVSQLLVYYVTSEGEPISDVISFDVRLFNKDVLVNVENREWWLPDQSIDLEIIAEPASMVCLLGGRSESNGDIRFDPRISEEPISSSITEEVDFLEAGVSYFQRDCSPRGETGMSAVSYKQQGSGAGPSLQKHRPPERFIGGSPFDQLWMWTCFNYSSGSSSTELSITAPKDAGKWSVWALTVSKAGLRFSAPIKLNVFRPLTVDFRLPKSLRVRETVEVDIKIGNNIHSCVDVTALLALSEGAQFLSNRLLYVTERLRLGPHGATSLVVRILVTTAGTKNLTVEVNGYASSTCEGLENVSNATLSGAVIHSATFEVHMEGTEKTHTESSYFCANEHLVVSTTDNYRYEWIQAPKNHESIVVEVKTSKSKTLGPIHVALAESKAKLDKMYTITIGDADNTLTHIGRGKHHFEIQLSSRITPNILGEDTWKIYWITWDKDVITFGNGSLPGNGTLLQWKMDKKIKIGEIGFASAWGALAEFRIWNFNEESGFSQVLHLDTPKRAVPGSEHGELTISGGLAIPRINKINGGGLIASLASLTPLLNVKHSGKLNGTRPETLDVIRLLPGKVQAILSFKKEDDSFSEHPMLGSHRATVSILEALSKVQQFFNIDPDLIQTIKRWLQLRQEDDGRFTPLDADQKFPSPNNSRNVSSEVAHFENIVEITAETVIALYEIGIETDVDSDTLQKAKIFLENSLPTVESPETIAAVTLALVLVRSATAAWAIEKLRNASTTEDGEFGWPHFIPRRDAADWLYETEQDKSLKIPIVATVEEYRASLYALSTFCLIGDLKSAQSVAKFLFYRSHILDNHYELLYPAVKAFREYNALANDQHRSMSVSLATSGMELTETLNLNKDSPSQTLYLPSLPTKVFVYATGAGCATIEGKTVYSTYSTNSKSAWLEIQANIIQEILPDRSSLEEIEGKLPTLKIQACFKWKGRRPSPVLRLEITMFSGFDITPNPPQLLNSPKEMTEMQHGNHANNFWFIFANISTPCPVCVQFTTHSSFVITGIRPAYAKIYPVNRQDFMADTFFHAQSRSVLLNSINSEDMITWFGIDGPDNELLDSPVKCNKSRPSGTSNKPLSVNLTTNTDPDKVKFIDLNSEQQENSRQSTITKVKVNTTQNIKPTKPSKIKKKSKEILKPKIKKILLGQVQTGKIDESTKTKTFVTNAIPTLHTFTESWTHQTTASTVKTIKKNTTVINGKNDHHVNTEQIHDIPEKLLRIKDKDDSKQIGNQYVLLNKDSLWDMLKEVVEEDDMKRKELSNILRERDD</sequence>
<dbReference type="SMART" id="SM01359">
    <property type="entry name" value="A2M_N_2"/>
    <property type="match status" value="1"/>
</dbReference>
<accession>A0ABD1EZA2</accession>
<evidence type="ECO:0000256" key="2">
    <source>
        <dbReference type="ARBA" id="ARBA00022966"/>
    </source>
</evidence>
<name>A0ABD1EZA2_HYPHA</name>
<evidence type="ECO:0000259" key="7">
    <source>
        <dbReference type="SMART" id="SM01361"/>
    </source>
</evidence>
<evidence type="ECO:0000259" key="6">
    <source>
        <dbReference type="SMART" id="SM01360"/>
    </source>
</evidence>
<dbReference type="Proteomes" id="UP001566132">
    <property type="component" value="Unassembled WGS sequence"/>
</dbReference>
<dbReference type="SMART" id="SM01361">
    <property type="entry name" value="A2M_recep"/>
    <property type="match status" value="1"/>
</dbReference>
<dbReference type="PANTHER" id="PTHR11412:SF136">
    <property type="entry name" value="CD109 ANTIGEN"/>
    <property type="match status" value="1"/>
</dbReference>
<dbReference type="InterPro" id="IPR001599">
    <property type="entry name" value="Macroglobln_a2"/>
</dbReference>
<dbReference type="InterPro" id="IPR022041">
    <property type="entry name" value="Methyltransf_FA"/>
</dbReference>
<dbReference type="Pfam" id="PF00207">
    <property type="entry name" value="A2M"/>
    <property type="match status" value="1"/>
</dbReference>
<evidence type="ECO:0000256" key="4">
    <source>
        <dbReference type="SAM" id="SignalP"/>
    </source>
</evidence>
<proteinExistence type="predicted"/>
<keyword evidence="2" id="KW-0882">Thioester bond</keyword>
<dbReference type="Gene3D" id="2.60.40.1930">
    <property type="match status" value="2"/>
</dbReference>
<dbReference type="Gene3D" id="2.60.40.10">
    <property type="entry name" value="Immunoglobulins"/>
    <property type="match status" value="1"/>
</dbReference>
<dbReference type="Pfam" id="PF12248">
    <property type="entry name" value="Methyltransf_FA"/>
    <property type="match status" value="1"/>
</dbReference>
<evidence type="ECO:0000259" key="5">
    <source>
        <dbReference type="SMART" id="SM01359"/>
    </source>
</evidence>